<reference evidence="2 3" key="1">
    <citation type="submission" date="2019-12" db="EMBL/GenBank/DDBJ databases">
        <title>Novel species isolated from a subtropical stream in China.</title>
        <authorList>
            <person name="Lu H."/>
        </authorList>
    </citation>
    <scope>NUCLEOTIDE SEQUENCE [LARGE SCALE GENOMIC DNA]</scope>
    <source>
        <strain evidence="2 3">FT107W</strain>
    </source>
</reference>
<keyword evidence="3" id="KW-1185">Reference proteome</keyword>
<evidence type="ECO:0000313" key="2">
    <source>
        <dbReference type="EMBL" id="MYN21021.1"/>
    </source>
</evidence>
<proteinExistence type="predicted"/>
<name>A0A845HQG0_9BURK</name>
<evidence type="ECO:0000313" key="3">
    <source>
        <dbReference type="Proteomes" id="UP000484875"/>
    </source>
</evidence>
<comment type="caution">
    <text evidence="2">The sequence shown here is derived from an EMBL/GenBank/DDBJ whole genome shotgun (WGS) entry which is preliminary data.</text>
</comment>
<keyword evidence="1" id="KW-0812">Transmembrane</keyword>
<keyword evidence="1" id="KW-1133">Transmembrane helix</keyword>
<protein>
    <submittedName>
        <fullName evidence="2">DUF808 domain-containing protein</fullName>
    </submittedName>
</protein>
<feature type="transmembrane region" description="Helical" evidence="1">
    <location>
        <begin position="6"/>
        <end position="32"/>
    </location>
</feature>
<sequence length="42" mass="4122">AAGPLLAWAAPVALDALAGVVAGALTLAVVMLGGKLLRIIRK</sequence>
<keyword evidence="1" id="KW-0472">Membrane</keyword>
<evidence type="ECO:0000256" key="1">
    <source>
        <dbReference type="SAM" id="Phobius"/>
    </source>
</evidence>
<dbReference type="AlphaFoldDB" id="A0A845HQG0"/>
<accession>A0A845HQG0</accession>
<dbReference type="Proteomes" id="UP000484875">
    <property type="component" value="Unassembled WGS sequence"/>
</dbReference>
<organism evidence="2 3">
    <name type="scientific">Duganella vulcania</name>
    <dbReference type="NCBI Taxonomy" id="2692166"/>
    <lineage>
        <taxon>Bacteria</taxon>
        <taxon>Pseudomonadati</taxon>
        <taxon>Pseudomonadota</taxon>
        <taxon>Betaproteobacteria</taxon>
        <taxon>Burkholderiales</taxon>
        <taxon>Oxalobacteraceae</taxon>
        <taxon>Telluria group</taxon>
        <taxon>Duganella</taxon>
    </lineage>
</organism>
<dbReference type="EMBL" id="WWCV01000117">
    <property type="protein sequence ID" value="MYN21021.1"/>
    <property type="molecule type" value="Genomic_DNA"/>
</dbReference>
<gene>
    <name evidence="2" type="ORF">GTP81_30235</name>
</gene>
<feature type="non-terminal residue" evidence="2">
    <location>
        <position position="1"/>
    </location>
</feature>